<dbReference type="Pfam" id="PF00583">
    <property type="entry name" value="Acetyltransf_1"/>
    <property type="match status" value="1"/>
</dbReference>
<dbReference type="RefSeq" id="WP_068655169.1">
    <property type="nucleotide sequence ID" value="NZ_CP017770.1"/>
</dbReference>
<dbReference type="InterPro" id="IPR016181">
    <property type="entry name" value="Acyl_CoA_acyltransferase"/>
</dbReference>
<dbReference type="OrthoDB" id="9797989at2"/>
<dbReference type="Gene3D" id="3.40.630.30">
    <property type="match status" value="1"/>
</dbReference>
<dbReference type="EMBL" id="LSFN01000005">
    <property type="protein sequence ID" value="OAB76446.1"/>
    <property type="molecule type" value="Genomic_DNA"/>
</dbReference>
<dbReference type="KEGG" id="pcx:LPB68_00265"/>
<dbReference type="Proteomes" id="UP000077134">
    <property type="component" value="Unassembled WGS sequence"/>
</dbReference>
<dbReference type="PANTHER" id="PTHR39173:SF1">
    <property type="entry name" value="ACETYLTRANSFERASE"/>
    <property type="match status" value="1"/>
</dbReference>
<accession>A0A167FDP9</accession>
<protein>
    <submittedName>
        <fullName evidence="2">GCN5 family acetyltransferase</fullName>
    </submittedName>
</protein>
<dbReference type="SUPFAM" id="SSF55729">
    <property type="entry name" value="Acyl-CoA N-acyltransferases (Nat)"/>
    <property type="match status" value="1"/>
</dbReference>
<feature type="domain" description="N-acetyltransferase" evidence="1">
    <location>
        <begin position="11"/>
        <end position="174"/>
    </location>
</feature>
<dbReference type="GO" id="GO:0016747">
    <property type="term" value="F:acyltransferase activity, transferring groups other than amino-acyl groups"/>
    <property type="evidence" value="ECO:0007669"/>
    <property type="project" value="InterPro"/>
</dbReference>
<dbReference type="CDD" id="cd04301">
    <property type="entry name" value="NAT_SF"/>
    <property type="match status" value="1"/>
</dbReference>
<gene>
    <name evidence="2" type="ORF">PNBC_03265</name>
</gene>
<keyword evidence="2" id="KW-0808">Transferase</keyword>
<comment type="caution">
    <text evidence="2">The sequence shown here is derived from an EMBL/GenBank/DDBJ whole genome shotgun (WGS) entry which is preliminary data.</text>
</comment>
<keyword evidence="3" id="KW-1185">Reference proteome</keyword>
<dbReference type="PROSITE" id="PS51186">
    <property type="entry name" value="GNAT"/>
    <property type="match status" value="1"/>
</dbReference>
<dbReference type="AlphaFoldDB" id="A0A167FDP9"/>
<organism evidence="2 3">
    <name type="scientific">Paenibacillus crassostreae</name>
    <dbReference type="NCBI Taxonomy" id="1763538"/>
    <lineage>
        <taxon>Bacteria</taxon>
        <taxon>Bacillati</taxon>
        <taxon>Bacillota</taxon>
        <taxon>Bacilli</taxon>
        <taxon>Bacillales</taxon>
        <taxon>Paenibacillaceae</taxon>
        <taxon>Paenibacillus</taxon>
    </lineage>
</organism>
<evidence type="ECO:0000259" key="1">
    <source>
        <dbReference type="PROSITE" id="PS51186"/>
    </source>
</evidence>
<evidence type="ECO:0000313" key="3">
    <source>
        <dbReference type="Proteomes" id="UP000077134"/>
    </source>
</evidence>
<dbReference type="PANTHER" id="PTHR39173">
    <property type="entry name" value="ACETYLTRANSFERASE"/>
    <property type="match status" value="1"/>
</dbReference>
<proteinExistence type="predicted"/>
<evidence type="ECO:0000313" key="2">
    <source>
        <dbReference type="EMBL" id="OAB76446.1"/>
    </source>
</evidence>
<name>A0A167FDP9_9BACL</name>
<sequence length="174" mass="20015">MTSISLTSPSIELREEYMDFYRDWKDSGEEMVPWVIEKDPIEYEEMLDFLSKNEDKQFIPEGWVPSSTYWLVVDDRKVVGAVNIRHGLTEKLFNSGGHIGYGIRPSERKKGYATRLLALSLERSKEIGISNALVVCDDYNIASRKTILNNGGVQDSNFIEEDGNVINRFWIKLE</sequence>
<dbReference type="InterPro" id="IPR000182">
    <property type="entry name" value="GNAT_dom"/>
</dbReference>
<reference evidence="2 3" key="1">
    <citation type="submission" date="2016-02" db="EMBL/GenBank/DDBJ databases">
        <title>Paenibacillus sp. LPB0068, isolated from Crassostrea gigas.</title>
        <authorList>
            <person name="Shin S.-K."/>
            <person name="Yi H."/>
        </authorList>
    </citation>
    <scope>NUCLEOTIDE SEQUENCE [LARGE SCALE GENOMIC DNA]</scope>
    <source>
        <strain evidence="2 3">LPB0068</strain>
    </source>
</reference>